<evidence type="ECO:0000256" key="3">
    <source>
        <dbReference type="SAM" id="Phobius"/>
    </source>
</evidence>
<dbReference type="OrthoDB" id="258392at2759"/>
<dbReference type="InterPro" id="IPR029033">
    <property type="entry name" value="His_PPase_superfam"/>
</dbReference>
<dbReference type="InterPro" id="IPR050645">
    <property type="entry name" value="Histidine_acid_phosphatase"/>
</dbReference>
<feature type="chain" id="PRO_5001753658" description="Acid phosphatase" evidence="4">
    <location>
        <begin position="21"/>
        <end position="464"/>
    </location>
</feature>
<protein>
    <recommendedName>
        <fullName evidence="7">Acid phosphatase</fullName>
    </recommendedName>
</protein>
<dbReference type="InterPro" id="IPR000560">
    <property type="entry name" value="His_Pase_clade-2"/>
</dbReference>
<evidence type="ECO:0000313" key="6">
    <source>
        <dbReference type="Proteomes" id="UP000028582"/>
    </source>
</evidence>
<keyword evidence="3" id="KW-1133">Transmembrane helix</keyword>
<name>A0A081A0R9_PHYNI</name>
<dbReference type="AlphaFoldDB" id="A0A081A0R9"/>
<dbReference type="Proteomes" id="UP000028582">
    <property type="component" value="Unassembled WGS sequence"/>
</dbReference>
<dbReference type="InterPro" id="IPR033379">
    <property type="entry name" value="Acid_Pase_AS"/>
</dbReference>
<dbReference type="EMBL" id="ANJA01002064">
    <property type="protein sequence ID" value="ETO72480.1"/>
    <property type="molecule type" value="Genomic_DNA"/>
</dbReference>
<keyword evidence="3" id="KW-0812">Transmembrane</keyword>
<keyword evidence="2" id="KW-0378">Hydrolase</keyword>
<proteinExistence type="inferred from homology"/>
<reference evidence="5 6" key="1">
    <citation type="submission" date="2013-11" db="EMBL/GenBank/DDBJ databases">
        <title>The Genome Sequence of Phytophthora parasitica P1976.</title>
        <authorList>
            <consortium name="The Broad Institute Genomics Platform"/>
            <person name="Russ C."/>
            <person name="Tyler B."/>
            <person name="Panabieres F."/>
            <person name="Shan W."/>
            <person name="Tripathy S."/>
            <person name="Grunwald N."/>
            <person name="Machado M."/>
            <person name="Johnson C.S."/>
            <person name="Walker B."/>
            <person name="Young S."/>
            <person name="Zeng Q."/>
            <person name="Gargeya S."/>
            <person name="Fitzgerald M."/>
            <person name="Haas B."/>
            <person name="Abouelleil A."/>
            <person name="Allen A.W."/>
            <person name="Alvarado L."/>
            <person name="Arachchi H.M."/>
            <person name="Berlin A.M."/>
            <person name="Chapman S.B."/>
            <person name="Gainer-Dewar J."/>
            <person name="Goldberg J."/>
            <person name="Griggs A."/>
            <person name="Gujja S."/>
            <person name="Hansen M."/>
            <person name="Howarth C."/>
            <person name="Imamovic A."/>
            <person name="Ireland A."/>
            <person name="Larimer J."/>
            <person name="McCowan C."/>
            <person name="Murphy C."/>
            <person name="Pearson M."/>
            <person name="Poon T.W."/>
            <person name="Priest M."/>
            <person name="Roberts A."/>
            <person name="Saif S."/>
            <person name="Shea T."/>
            <person name="Sisk P."/>
            <person name="Sykes S."/>
            <person name="Wortman J."/>
            <person name="Nusbaum C."/>
            <person name="Birren B."/>
        </authorList>
    </citation>
    <scope>NUCLEOTIDE SEQUENCE [LARGE SCALE GENOMIC DNA]</scope>
    <source>
        <strain evidence="5 6">P1976</strain>
    </source>
</reference>
<dbReference type="Gene3D" id="3.40.50.1240">
    <property type="entry name" value="Phosphoglycerate mutase-like"/>
    <property type="match status" value="1"/>
</dbReference>
<dbReference type="Pfam" id="PF00328">
    <property type="entry name" value="His_Phos_2"/>
    <property type="match status" value="1"/>
</dbReference>
<feature type="signal peptide" evidence="4">
    <location>
        <begin position="1"/>
        <end position="20"/>
    </location>
</feature>
<dbReference type="GO" id="GO:0016791">
    <property type="term" value="F:phosphatase activity"/>
    <property type="evidence" value="ECO:0007669"/>
    <property type="project" value="TreeGrafter"/>
</dbReference>
<evidence type="ECO:0000256" key="4">
    <source>
        <dbReference type="SAM" id="SignalP"/>
    </source>
</evidence>
<organism evidence="5 6">
    <name type="scientific">Phytophthora nicotianae P1976</name>
    <dbReference type="NCBI Taxonomy" id="1317066"/>
    <lineage>
        <taxon>Eukaryota</taxon>
        <taxon>Sar</taxon>
        <taxon>Stramenopiles</taxon>
        <taxon>Oomycota</taxon>
        <taxon>Peronosporomycetes</taxon>
        <taxon>Peronosporales</taxon>
        <taxon>Peronosporaceae</taxon>
        <taxon>Phytophthora</taxon>
    </lineage>
</organism>
<keyword evidence="4" id="KW-0732">Signal</keyword>
<evidence type="ECO:0008006" key="7">
    <source>
        <dbReference type="Google" id="ProtNLM"/>
    </source>
</evidence>
<dbReference type="PANTHER" id="PTHR11567:SF110">
    <property type="entry name" value="2-PHOSPHOXYLOSE PHOSPHATASE 1"/>
    <property type="match status" value="1"/>
</dbReference>
<dbReference type="SUPFAM" id="SSF53254">
    <property type="entry name" value="Phosphoglycerate mutase-like"/>
    <property type="match status" value="1"/>
</dbReference>
<evidence type="ECO:0000313" key="5">
    <source>
        <dbReference type="EMBL" id="ETO72480.1"/>
    </source>
</evidence>
<evidence type="ECO:0000256" key="2">
    <source>
        <dbReference type="ARBA" id="ARBA00022801"/>
    </source>
</evidence>
<accession>A0A081A0R9</accession>
<sequence>MRIPAILAALASLMLSAVSADTSTDSELVMLISLSRHGSRAPNPTVKAHCPNNLPNVKAYSVPLEQLTERGMEQMEKVGDHIREVYVNEKGFLSPTFNGPEDDPHFEGYFRADAANRCGQSAISMGYGLYPEGTGPDGYARQPIPVYMQLFENEHDFTANGPCWPVMSANNKAYLKGGAAVAIEKHKKTLEALADICGKVFYTGNDPVTAIKDVNDMFLFDQDEGHDPAPGLTPELLRDVSELAFQHLLERLYSTPTQITVAIGGFPQLLVRNLREGASPNRNPESPKYLSYHGHRELMHGLGFMMGMKFNFEGLPQYNGSTPLHPASTLFFELYRKSDDHFVQLFVWSPFSPRTAVKLDTCELQCPLNEFTAIIENHIQSTGPWQDLCDYHPVNVPAVKTVKTPKPMNVVVNDATIVEVKEEAQPKRTSVLWSILTAGGLVALGAVGATTFQRYMNRRGYQSL</sequence>
<dbReference type="CDD" id="cd07061">
    <property type="entry name" value="HP_HAP_like"/>
    <property type="match status" value="1"/>
</dbReference>
<comment type="caution">
    <text evidence="5">The sequence shown here is derived from an EMBL/GenBank/DDBJ whole genome shotgun (WGS) entry which is preliminary data.</text>
</comment>
<keyword evidence="3" id="KW-0472">Membrane</keyword>
<evidence type="ECO:0000256" key="1">
    <source>
        <dbReference type="ARBA" id="ARBA00005375"/>
    </source>
</evidence>
<gene>
    <name evidence="5" type="ORF">F444_11466</name>
</gene>
<dbReference type="PANTHER" id="PTHR11567">
    <property type="entry name" value="ACID PHOSPHATASE-RELATED"/>
    <property type="match status" value="1"/>
</dbReference>
<comment type="similarity">
    <text evidence="1">Belongs to the histidine acid phosphatase family.</text>
</comment>
<feature type="transmembrane region" description="Helical" evidence="3">
    <location>
        <begin position="431"/>
        <end position="452"/>
    </location>
</feature>
<dbReference type="PROSITE" id="PS00616">
    <property type="entry name" value="HIS_ACID_PHOSPHAT_1"/>
    <property type="match status" value="1"/>
</dbReference>